<keyword evidence="5" id="KW-0256">Endoplasmic reticulum</keyword>
<gene>
    <name evidence="9" type="ORF">K469DRAFT_626837</name>
</gene>
<sequence>MSSTTTITKAPKTRPPAAPINILDNDTAKLYTHIHPILVLSLYAFQFKSIVADPVPALLRTLIPLSVLQIAYVAICLPPTGSNATPVAPPKPGQKKKPVPGKLESGIQGKIIPAFLSLLLSTLAATPVLTITLILFGAPIATHHAHTLLCAAHISLLATLPLIYVHGVEGEKWREIVALLLPIDEVYGAMIGAVLGAWLGAVPIPLDWDREWQKWPVTIVTGAYTGFAVGKLVGGTLLKGKKISFE</sequence>
<dbReference type="UniPathway" id="UPA00196"/>
<dbReference type="OrthoDB" id="17366at2759"/>
<keyword evidence="4 8" id="KW-0812">Transmembrane</keyword>
<comment type="subcellular location">
    <subcellularLocation>
        <location evidence="1">Endoplasmic reticulum membrane</location>
        <topology evidence="1">Multi-pass membrane protein</topology>
    </subcellularLocation>
</comment>
<organism evidence="9 10">
    <name type="scientific">Zopfia rhizophila CBS 207.26</name>
    <dbReference type="NCBI Taxonomy" id="1314779"/>
    <lineage>
        <taxon>Eukaryota</taxon>
        <taxon>Fungi</taxon>
        <taxon>Dikarya</taxon>
        <taxon>Ascomycota</taxon>
        <taxon>Pezizomycotina</taxon>
        <taxon>Dothideomycetes</taxon>
        <taxon>Dothideomycetes incertae sedis</taxon>
        <taxon>Zopfiaceae</taxon>
        <taxon>Zopfia</taxon>
    </lineage>
</organism>
<comment type="pathway">
    <text evidence="2">Glycolipid biosynthesis; glycosylphosphatidylinositol-anchor biosynthesis.</text>
</comment>
<accession>A0A6A6EAM5</accession>
<feature type="transmembrane region" description="Helical" evidence="8">
    <location>
        <begin position="111"/>
        <end position="136"/>
    </location>
</feature>
<feature type="transmembrane region" description="Helical" evidence="8">
    <location>
        <begin position="148"/>
        <end position="166"/>
    </location>
</feature>
<evidence type="ECO:0000256" key="4">
    <source>
        <dbReference type="ARBA" id="ARBA00022692"/>
    </source>
</evidence>
<evidence type="ECO:0000256" key="8">
    <source>
        <dbReference type="SAM" id="Phobius"/>
    </source>
</evidence>
<evidence type="ECO:0000256" key="1">
    <source>
        <dbReference type="ARBA" id="ARBA00004477"/>
    </source>
</evidence>
<evidence type="ECO:0000256" key="5">
    <source>
        <dbReference type="ARBA" id="ARBA00022824"/>
    </source>
</evidence>
<reference evidence="9" key="1">
    <citation type="journal article" date="2020" name="Stud. Mycol.">
        <title>101 Dothideomycetes genomes: a test case for predicting lifestyles and emergence of pathogens.</title>
        <authorList>
            <person name="Haridas S."/>
            <person name="Albert R."/>
            <person name="Binder M."/>
            <person name="Bloem J."/>
            <person name="Labutti K."/>
            <person name="Salamov A."/>
            <person name="Andreopoulos B."/>
            <person name="Baker S."/>
            <person name="Barry K."/>
            <person name="Bills G."/>
            <person name="Bluhm B."/>
            <person name="Cannon C."/>
            <person name="Castanera R."/>
            <person name="Culley D."/>
            <person name="Daum C."/>
            <person name="Ezra D."/>
            <person name="Gonzalez J."/>
            <person name="Henrissat B."/>
            <person name="Kuo A."/>
            <person name="Liang C."/>
            <person name="Lipzen A."/>
            <person name="Lutzoni F."/>
            <person name="Magnuson J."/>
            <person name="Mondo S."/>
            <person name="Nolan M."/>
            <person name="Ohm R."/>
            <person name="Pangilinan J."/>
            <person name="Park H.-J."/>
            <person name="Ramirez L."/>
            <person name="Alfaro M."/>
            <person name="Sun H."/>
            <person name="Tritt A."/>
            <person name="Yoshinaga Y."/>
            <person name="Zwiers L.-H."/>
            <person name="Turgeon B."/>
            <person name="Goodwin S."/>
            <person name="Spatafora J."/>
            <person name="Crous P."/>
            <person name="Grigoriev I."/>
        </authorList>
    </citation>
    <scope>NUCLEOTIDE SEQUENCE</scope>
    <source>
        <strain evidence="9">CBS 207.26</strain>
    </source>
</reference>
<keyword evidence="10" id="KW-1185">Reference proteome</keyword>
<keyword evidence="6 8" id="KW-1133">Transmembrane helix</keyword>
<dbReference type="AlphaFoldDB" id="A0A6A6EAM5"/>
<evidence type="ECO:0000256" key="2">
    <source>
        <dbReference type="ARBA" id="ARBA00004687"/>
    </source>
</evidence>
<name>A0A6A6EAM5_9PEZI</name>
<protein>
    <submittedName>
        <fullName evidence="9">GPI-anchor biosynthesis protein-like protein</fullName>
    </submittedName>
</protein>
<evidence type="ECO:0000256" key="6">
    <source>
        <dbReference type="ARBA" id="ARBA00022989"/>
    </source>
</evidence>
<evidence type="ECO:0000256" key="3">
    <source>
        <dbReference type="ARBA" id="ARBA00022502"/>
    </source>
</evidence>
<dbReference type="InterPro" id="IPR009580">
    <property type="entry name" value="GPI_biosynthesis_protein_Pig-F"/>
</dbReference>
<evidence type="ECO:0000256" key="7">
    <source>
        <dbReference type="ARBA" id="ARBA00023136"/>
    </source>
</evidence>
<dbReference type="Pfam" id="PF06699">
    <property type="entry name" value="PIG-F"/>
    <property type="match status" value="1"/>
</dbReference>
<keyword evidence="3" id="KW-0337">GPI-anchor biosynthesis</keyword>
<dbReference type="Proteomes" id="UP000800200">
    <property type="component" value="Unassembled WGS sequence"/>
</dbReference>
<dbReference type="GO" id="GO:0006506">
    <property type="term" value="P:GPI anchor biosynthetic process"/>
    <property type="evidence" value="ECO:0007669"/>
    <property type="project" value="UniProtKB-UniPathway"/>
</dbReference>
<dbReference type="GO" id="GO:0005789">
    <property type="term" value="C:endoplasmic reticulum membrane"/>
    <property type="evidence" value="ECO:0007669"/>
    <property type="project" value="UniProtKB-SubCell"/>
</dbReference>
<feature type="transmembrane region" description="Helical" evidence="8">
    <location>
        <begin position="186"/>
        <end position="206"/>
    </location>
</feature>
<keyword evidence="7 8" id="KW-0472">Membrane</keyword>
<proteinExistence type="predicted"/>
<evidence type="ECO:0000313" key="10">
    <source>
        <dbReference type="Proteomes" id="UP000800200"/>
    </source>
</evidence>
<dbReference type="EMBL" id="ML994622">
    <property type="protein sequence ID" value="KAF2189027.1"/>
    <property type="molecule type" value="Genomic_DNA"/>
</dbReference>
<evidence type="ECO:0000313" key="9">
    <source>
        <dbReference type="EMBL" id="KAF2189027.1"/>
    </source>
</evidence>